<evidence type="ECO:0000313" key="9">
    <source>
        <dbReference type="EMBL" id="GEN64586.1"/>
    </source>
</evidence>
<evidence type="ECO:0000256" key="6">
    <source>
        <dbReference type="ARBA" id="ARBA00023136"/>
    </source>
</evidence>
<evidence type="ECO:0000256" key="1">
    <source>
        <dbReference type="ARBA" id="ARBA00004651"/>
    </source>
</evidence>
<sequence>MTMNAALIRAILRIIGASLVSLVFVTIAVFFITAVLPGDVADALLGQAATPDAVAALRHSLNLDKPVLVRFVIWVNGLLHGDFGVSLISRRPVLAMASERLIHSLLLAGVTALFAVPVALVLGTASAIFRNTLFDRAVSLLTLCVVSVPEFLVATLAVFIFSVQLHLLPSLASISDIHSIGSFLASFSMPVTTLACVIVGQMSRMTRAVMIDALGSSWVEMAVLKGASPAHIILRHVIPNVIAPLFNVIALSLSYLLGGVVIVESVFHYPGIASLMVDSVAARDIPLVQICALIFCAAYLFLTTLADIVALLSSQRRHAA</sequence>
<evidence type="ECO:0000256" key="5">
    <source>
        <dbReference type="ARBA" id="ARBA00022989"/>
    </source>
</evidence>
<keyword evidence="5 7" id="KW-1133">Transmembrane helix</keyword>
<comment type="caution">
    <text evidence="9">The sequence shown here is derived from an EMBL/GenBank/DDBJ whole genome shotgun (WGS) entry which is preliminary data.</text>
</comment>
<keyword evidence="6 7" id="KW-0472">Membrane</keyword>
<evidence type="ECO:0000256" key="7">
    <source>
        <dbReference type="RuleBase" id="RU363032"/>
    </source>
</evidence>
<proteinExistence type="inferred from homology"/>
<feature type="transmembrane region" description="Helical" evidence="7">
    <location>
        <begin position="245"/>
        <end position="267"/>
    </location>
</feature>
<reference evidence="9 10" key="1">
    <citation type="submission" date="2019-07" db="EMBL/GenBank/DDBJ databases">
        <title>Whole genome shotgun sequence of Acetobacter oeni NBRC 105207.</title>
        <authorList>
            <person name="Hosoyama A."/>
            <person name="Uohara A."/>
            <person name="Ohji S."/>
            <person name="Ichikawa N."/>
        </authorList>
    </citation>
    <scope>NUCLEOTIDE SEQUENCE [LARGE SCALE GENOMIC DNA]</scope>
    <source>
        <strain evidence="9 10">NBRC 105207</strain>
    </source>
</reference>
<protein>
    <submittedName>
        <fullName evidence="9">ABC transporter permease</fullName>
    </submittedName>
</protein>
<keyword evidence="4 7" id="KW-0812">Transmembrane</keyword>
<accession>A0A511XNU0</accession>
<dbReference type="InterPro" id="IPR045621">
    <property type="entry name" value="BPD_transp_1_N"/>
</dbReference>
<dbReference type="PANTHER" id="PTHR43163">
    <property type="entry name" value="DIPEPTIDE TRANSPORT SYSTEM PERMEASE PROTEIN DPPB-RELATED"/>
    <property type="match status" value="1"/>
</dbReference>
<feature type="transmembrane region" description="Helical" evidence="7">
    <location>
        <begin position="12"/>
        <end position="36"/>
    </location>
</feature>
<feature type="transmembrane region" description="Helical" evidence="7">
    <location>
        <begin position="137"/>
        <end position="160"/>
    </location>
</feature>
<dbReference type="GO" id="GO:0005886">
    <property type="term" value="C:plasma membrane"/>
    <property type="evidence" value="ECO:0007669"/>
    <property type="project" value="UniProtKB-SubCell"/>
</dbReference>
<organism evidence="9 10">
    <name type="scientific">Acetobacter oeni</name>
    <dbReference type="NCBI Taxonomy" id="304077"/>
    <lineage>
        <taxon>Bacteria</taxon>
        <taxon>Pseudomonadati</taxon>
        <taxon>Pseudomonadota</taxon>
        <taxon>Alphaproteobacteria</taxon>
        <taxon>Acetobacterales</taxon>
        <taxon>Acetobacteraceae</taxon>
        <taxon>Acetobacter</taxon>
    </lineage>
</organism>
<evidence type="ECO:0000259" key="8">
    <source>
        <dbReference type="PROSITE" id="PS50928"/>
    </source>
</evidence>
<name>A0A511XNU0_9PROT</name>
<evidence type="ECO:0000313" key="10">
    <source>
        <dbReference type="Proteomes" id="UP000321746"/>
    </source>
</evidence>
<dbReference type="PANTHER" id="PTHR43163:SF3">
    <property type="entry name" value="PEPTIDE ABC TRANSPORTER PERMEASE PROTEIN"/>
    <property type="match status" value="1"/>
</dbReference>
<dbReference type="SUPFAM" id="SSF161098">
    <property type="entry name" value="MetI-like"/>
    <property type="match status" value="1"/>
</dbReference>
<evidence type="ECO:0000256" key="3">
    <source>
        <dbReference type="ARBA" id="ARBA00022475"/>
    </source>
</evidence>
<gene>
    <name evidence="9" type="ORF">AOE01nite_28100</name>
</gene>
<dbReference type="Pfam" id="PF19300">
    <property type="entry name" value="BPD_transp_1_N"/>
    <property type="match status" value="1"/>
</dbReference>
<dbReference type="RefSeq" id="WP_242012096.1">
    <property type="nucleotide sequence ID" value="NZ_BJYG01000046.1"/>
</dbReference>
<feature type="transmembrane region" description="Helical" evidence="7">
    <location>
        <begin position="101"/>
        <end position="125"/>
    </location>
</feature>
<feature type="transmembrane region" description="Helical" evidence="7">
    <location>
        <begin position="287"/>
        <end position="312"/>
    </location>
</feature>
<dbReference type="InterPro" id="IPR000515">
    <property type="entry name" value="MetI-like"/>
</dbReference>
<comment type="subcellular location">
    <subcellularLocation>
        <location evidence="1 7">Cell membrane</location>
        <topology evidence="1 7">Multi-pass membrane protein</topology>
    </subcellularLocation>
</comment>
<dbReference type="Gene3D" id="1.10.3720.10">
    <property type="entry name" value="MetI-like"/>
    <property type="match status" value="1"/>
</dbReference>
<evidence type="ECO:0000256" key="4">
    <source>
        <dbReference type="ARBA" id="ARBA00022692"/>
    </source>
</evidence>
<evidence type="ECO:0000256" key="2">
    <source>
        <dbReference type="ARBA" id="ARBA00022448"/>
    </source>
</evidence>
<dbReference type="GO" id="GO:0055085">
    <property type="term" value="P:transmembrane transport"/>
    <property type="evidence" value="ECO:0007669"/>
    <property type="project" value="InterPro"/>
</dbReference>
<feature type="transmembrane region" description="Helical" evidence="7">
    <location>
        <begin position="180"/>
        <end position="200"/>
    </location>
</feature>
<dbReference type="InterPro" id="IPR035906">
    <property type="entry name" value="MetI-like_sf"/>
</dbReference>
<keyword evidence="3" id="KW-1003">Cell membrane</keyword>
<dbReference type="PROSITE" id="PS50928">
    <property type="entry name" value="ABC_TM1"/>
    <property type="match status" value="1"/>
</dbReference>
<keyword evidence="2 7" id="KW-0813">Transport</keyword>
<dbReference type="Proteomes" id="UP000321746">
    <property type="component" value="Unassembled WGS sequence"/>
</dbReference>
<dbReference type="Pfam" id="PF00528">
    <property type="entry name" value="BPD_transp_1"/>
    <property type="match status" value="1"/>
</dbReference>
<feature type="domain" description="ABC transmembrane type-1" evidence="8">
    <location>
        <begin position="101"/>
        <end position="306"/>
    </location>
</feature>
<dbReference type="AlphaFoldDB" id="A0A511XNU0"/>
<dbReference type="CDD" id="cd06261">
    <property type="entry name" value="TM_PBP2"/>
    <property type="match status" value="1"/>
</dbReference>
<keyword evidence="10" id="KW-1185">Reference proteome</keyword>
<comment type="similarity">
    <text evidence="7">Belongs to the binding-protein-dependent transport system permease family.</text>
</comment>
<dbReference type="EMBL" id="BJYG01000046">
    <property type="protein sequence ID" value="GEN64586.1"/>
    <property type="molecule type" value="Genomic_DNA"/>
</dbReference>